<evidence type="ECO:0000259" key="3">
    <source>
        <dbReference type="PROSITE" id="PS50009"/>
    </source>
</evidence>
<dbReference type="InterPro" id="IPR008937">
    <property type="entry name" value="Ras-like_GEF"/>
</dbReference>
<feature type="domain" description="Ras-GEF" evidence="3">
    <location>
        <begin position="29"/>
        <end position="222"/>
    </location>
</feature>
<keyword evidence="1 2" id="KW-0344">Guanine-nucleotide releasing factor</keyword>
<organism evidence="4 5">
    <name type="scientific">Olpidium bornovanus</name>
    <dbReference type="NCBI Taxonomy" id="278681"/>
    <lineage>
        <taxon>Eukaryota</taxon>
        <taxon>Fungi</taxon>
        <taxon>Fungi incertae sedis</taxon>
        <taxon>Olpidiomycota</taxon>
        <taxon>Olpidiomycotina</taxon>
        <taxon>Olpidiomycetes</taxon>
        <taxon>Olpidiales</taxon>
        <taxon>Olpidiaceae</taxon>
        <taxon>Olpidium</taxon>
    </lineage>
</organism>
<dbReference type="GO" id="GO:0005886">
    <property type="term" value="C:plasma membrane"/>
    <property type="evidence" value="ECO:0007669"/>
    <property type="project" value="TreeGrafter"/>
</dbReference>
<dbReference type="Gene3D" id="1.10.840.10">
    <property type="entry name" value="Ras guanine-nucleotide exchange factors catalytic domain"/>
    <property type="match status" value="1"/>
</dbReference>
<dbReference type="GO" id="GO:0005085">
    <property type="term" value="F:guanyl-nucleotide exchange factor activity"/>
    <property type="evidence" value="ECO:0007669"/>
    <property type="project" value="UniProtKB-KW"/>
</dbReference>
<name>A0A8H7ZYT5_9FUNG</name>
<dbReference type="Proteomes" id="UP000673691">
    <property type="component" value="Unassembled WGS sequence"/>
</dbReference>
<comment type="caution">
    <text evidence="4">The sequence shown here is derived from an EMBL/GenBank/DDBJ whole genome shotgun (WGS) entry which is preliminary data.</text>
</comment>
<dbReference type="AlphaFoldDB" id="A0A8H7ZYT5"/>
<sequence>MPAGAGPPPTPIIPKGFAAKAGWSILDIDPQELARQITLMQMRIFCAIRYYELINQEFSKKTSSVAVNVRAMSTMSTQITGWIAETILRENDIKRRCALIKHCVKIAERCMSLQNYDALMAILCALNSSTIARLKQTWGMLSNKGKSKTMTSLNMLRKATEHTKNYADYRNRLKESKPPCLPYVVLFFCCGGRVGETRHKIRPAREPLHQTFLCFQASTSPT</sequence>
<dbReference type="InterPro" id="IPR036964">
    <property type="entry name" value="RASGEF_cat_dom_sf"/>
</dbReference>
<dbReference type="PANTHER" id="PTHR23113">
    <property type="entry name" value="GUANINE NUCLEOTIDE EXCHANGE FACTOR"/>
    <property type="match status" value="1"/>
</dbReference>
<protein>
    <submittedName>
        <fullName evidence="4">Ras guanine nucleotide exchange factor domain-containing protein</fullName>
    </submittedName>
</protein>
<dbReference type="Pfam" id="PF00617">
    <property type="entry name" value="RasGEF"/>
    <property type="match status" value="1"/>
</dbReference>
<evidence type="ECO:0000313" key="5">
    <source>
        <dbReference type="Proteomes" id="UP000673691"/>
    </source>
</evidence>
<dbReference type="PANTHER" id="PTHR23113:SF354">
    <property type="entry name" value="BUD SITE SELECTION PROTEIN 5"/>
    <property type="match status" value="1"/>
</dbReference>
<proteinExistence type="predicted"/>
<dbReference type="SMART" id="SM00147">
    <property type="entry name" value="RasGEF"/>
    <property type="match status" value="1"/>
</dbReference>
<dbReference type="SUPFAM" id="SSF48366">
    <property type="entry name" value="Ras GEF"/>
    <property type="match status" value="1"/>
</dbReference>
<gene>
    <name evidence="4" type="ORF">BJ554DRAFT_5798</name>
</gene>
<dbReference type="InterPro" id="IPR023578">
    <property type="entry name" value="Ras_GEF_dom_sf"/>
</dbReference>
<dbReference type="PROSITE" id="PS50009">
    <property type="entry name" value="RASGEF_CAT"/>
    <property type="match status" value="1"/>
</dbReference>
<dbReference type="OrthoDB" id="546434at2759"/>
<evidence type="ECO:0000256" key="1">
    <source>
        <dbReference type="ARBA" id="ARBA00022658"/>
    </source>
</evidence>
<keyword evidence="5" id="KW-1185">Reference proteome</keyword>
<accession>A0A8H7ZYT5</accession>
<dbReference type="EMBL" id="JAEFCI010002892">
    <property type="protein sequence ID" value="KAG5461936.1"/>
    <property type="molecule type" value="Genomic_DNA"/>
</dbReference>
<evidence type="ECO:0000256" key="2">
    <source>
        <dbReference type="PROSITE-ProRule" id="PRU00168"/>
    </source>
</evidence>
<evidence type="ECO:0000313" key="4">
    <source>
        <dbReference type="EMBL" id="KAG5461936.1"/>
    </source>
</evidence>
<dbReference type="GO" id="GO:0007265">
    <property type="term" value="P:Ras protein signal transduction"/>
    <property type="evidence" value="ECO:0007669"/>
    <property type="project" value="TreeGrafter"/>
</dbReference>
<dbReference type="InterPro" id="IPR001895">
    <property type="entry name" value="RASGEF_cat_dom"/>
</dbReference>
<reference evidence="4 5" key="1">
    <citation type="journal article" name="Sci. Rep.">
        <title>Genome-scale phylogenetic analyses confirm Olpidium as the closest living zoosporic fungus to the non-flagellated, terrestrial fungi.</title>
        <authorList>
            <person name="Chang Y."/>
            <person name="Rochon D."/>
            <person name="Sekimoto S."/>
            <person name="Wang Y."/>
            <person name="Chovatia M."/>
            <person name="Sandor L."/>
            <person name="Salamov A."/>
            <person name="Grigoriev I.V."/>
            <person name="Stajich J.E."/>
            <person name="Spatafora J.W."/>
        </authorList>
    </citation>
    <scope>NUCLEOTIDE SEQUENCE [LARGE SCALE GENOMIC DNA]</scope>
    <source>
        <strain evidence="4">S191</strain>
    </source>
</reference>